<dbReference type="EMBL" id="CABHNI010000054">
    <property type="protein sequence ID" value="VUX20849.1"/>
    <property type="molecule type" value="Genomic_DNA"/>
</dbReference>
<evidence type="ECO:0000256" key="5">
    <source>
        <dbReference type="SAM" id="MobiDB-lite"/>
    </source>
</evidence>
<feature type="region of interest" description="Disordered" evidence="5">
    <location>
        <begin position="1"/>
        <end position="149"/>
    </location>
</feature>
<feature type="compositionally biased region" description="Polar residues" evidence="5">
    <location>
        <begin position="54"/>
        <end position="149"/>
    </location>
</feature>
<keyword evidence="3 6" id="KW-1133">Transmembrane helix</keyword>
<feature type="region of interest" description="Disordered" evidence="5">
    <location>
        <begin position="259"/>
        <end position="284"/>
    </location>
</feature>
<evidence type="ECO:0000256" key="1">
    <source>
        <dbReference type="ARBA" id="ARBA00004370"/>
    </source>
</evidence>
<dbReference type="InterPro" id="IPR051423">
    <property type="entry name" value="CD225/Dispanin"/>
</dbReference>
<name>A0A564UN80_9FIRM</name>
<proteinExistence type="predicted"/>
<evidence type="ECO:0000313" key="9">
    <source>
        <dbReference type="Proteomes" id="UP000358366"/>
    </source>
</evidence>
<evidence type="ECO:0000259" key="7">
    <source>
        <dbReference type="Pfam" id="PF13240"/>
    </source>
</evidence>
<dbReference type="RefSeq" id="WP_144125917.1">
    <property type="nucleotide sequence ID" value="NZ_CABHNI010000054.1"/>
</dbReference>
<feature type="transmembrane region" description="Helical" evidence="6">
    <location>
        <begin position="164"/>
        <end position="187"/>
    </location>
</feature>
<dbReference type="Pfam" id="PF13240">
    <property type="entry name" value="Zn_Ribbon_1"/>
    <property type="match status" value="1"/>
</dbReference>
<reference evidence="8 9" key="1">
    <citation type="submission" date="2019-07" db="EMBL/GenBank/DDBJ databases">
        <authorList>
            <person name="Hibberd C M."/>
            <person name="Gehrig L. J."/>
            <person name="Chang H.-W."/>
            <person name="Venkatesh S."/>
        </authorList>
    </citation>
    <scope>NUCLEOTIDE SEQUENCE [LARGE SCALE GENOMIC DNA]</scope>
    <source>
        <strain evidence="8">Dorea_formicigenerans_SSTS_Bg7063</strain>
    </source>
</reference>
<evidence type="ECO:0000256" key="6">
    <source>
        <dbReference type="SAM" id="Phobius"/>
    </source>
</evidence>
<dbReference type="InterPro" id="IPR026870">
    <property type="entry name" value="Zinc_ribbon_dom"/>
</dbReference>
<evidence type="ECO:0000313" key="8">
    <source>
        <dbReference type="EMBL" id="VUX20849.1"/>
    </source>
</evidence>
<dbReference type="Pfam" id="PF04505">
    <property type="entry name" value="CD225"/>
    <property type="match status" value="1"/>
</dbReference>
<dbReference type="Proteomes" id="UP000358366">
    <property type="component" value="Unassembled WGS sequence"/>
</dbReference>
<protein>
    <submittedName>
        <fullName evidence="8">Interferon-induced transmembrane protein</fullName>
    </submittedName>
</protein>
<keyword evidence="2 6" id="KW-0812">Transmembrane</keyword>
<sequence length="449" mass="48635">MKCKFCGNDLPEESKFCPSCGAPVEPEEKQEQSEQSAEAKQQENQNPYEYGTPGTDNGSGTQNENSYQYGSAEQDNENPYQYGSEGQNNESPYQYGSAEQNNENPYQYGSAGQNNENPYQYGSAGQNNENPYQYGSTGQNTSADYNANNGTYGQPQKPINGTTYLIFAIISTILCCLPLGIVAIVYASKINSLQRNGDYAGAQNAAKKAKMFTIIGTVAALVVSIFYIIFAVVIGIGSSDFDDDPVSNVVENVIKDKNDSKKADDSDKSDKTAKTTEPAAASSGLGTSWDSYTVQINDKVLTFPCTKADIEAAGLSMDTEYTAENYVVNANEYELVYFMDANDNGIMAYAINNTDTAMEVKDCLIGGVSVDDYGLENGGLTVIFPGGIQMGASKDAVTGAYGEADDTYDGDSRSMYSWYSDDSYYKSCEIDFDAESGLVCMMTMQNFGQ</sequence>
<accession>A0A564UN80</accession>
<comment type="subcellular location">
    <subcellularLocation>
        <location evidence="1">Membrane</location>
    </subcellularLocation>
</comment>
<gene>
    <name evidence="8" type="ORF">DFSSTS7063_02855</name>
</gene>
<dbReference type="AlphaFoldDB" id="A0A564UN80"/>
<dbReference type="GO" id="GO:0016020">
    <property type="term" value="C:membrane"/>
    <property type="evidence" value="ECO:0007669"/>
    <property type="project" value="UniProtKB-SubCell"/>
</dbReference>
<evidence type="ECO:0000256" key="4">
    <source>
        <dbReference type="ARBA" id="ARBA00023136"/>
    </source>
</evidence>
<evidence type="ECO:0000256" key="3">
    <source>
        <dbReference type="ARBA" id="ARBA00022989"/>
    </source>
</evidence>
<feature type="domain" description="Zinc-ribbon" evidence="7">
    <location>
        <begin position="2"/>
        <end position="24"/>
    </location>
</feature>
<organism evidence="8 9">
    <name type="scientific">Dorea formicigenerans</name>
    <dbReference type="NCBI Taxonomy" id="39486"/>
    <lineage>
        <taxon>Bacteria</taxon>
        <taxon>Bacillati</taxon>
        <taxon>Bacillota</taxon>
        <taxon>Clostridia</taxon>
        <taxon>Lachnospirales</taxon>
        <taxon>Lachnospiraceae</taxon>
        <taxon>Dorea</taxon>
    </lineage>
</organism>
<evidence type="ECO:0000256" key="2">
    <source>
        <dbReference type="ARBA" id="ARBA00022692"/>
    </source>
</evidence>
<feature type="transmembrane region" description="Helical" evidence="6">
    <location>
        <begin position="212"/>
        <end position="237"/>
    </location>
</feature>
<feature type="compositionally biased region" description="Basic and acidic residues" evidence="5">
    <location>
        <begin position="259"/>
        <end position="274"/>
    </location>
</feature>
<dbReference type="PANTHER" id="PTHR14948">
    <property type="entry name" value="NG5"/>
    <property type="match status" value="1"/>
</dbReference>
<keyword evidence="4 6" id="KW-0472">Membrane</keyword>
<feature type="compositionally biased region" description="Low complexity" evidence="5">
    <location>
        <begin position="33"/>
        <end position="46"/>
    </location>
</feature>
<dbReference type="PANTHER" id="PTHR14948:SF44">
    <property type="entry name" value="PROLINE-RICH TRANSMEMBRANE PROTEIN 1-LIKE"/>
    <property type="match status" value="1"/>
</dbReference>
<dbReference type="InterPro" id="IPR007593">
    <property type="entry name" value="CD225/Dispanin_fam"/>
</dbReference>